<reference evidence="2 3" key="1">
    <citation type="submission" date="2019-04" db="EMBL/GenBank/DDBJ databases">
        <title>Genome sequence of Pelagicola litoralis CL-ES2.</title>
        <authorList>
            <person name="Cao J."/>
        </authorList>
    </citation>
    <scope>NUCLEOTIDE SEQUENCE [LARGE SCALE GENOMIC DNA]</scope>
    <source>
        <strain evidence="2 3">CL-ES2</strain>
    </source>
</reference>
<dbReference type="Proteomes" id="UP000306575">
    <property type="component" value="Unassembled WGS sequence"/>
</dbReference>
<dbReference type="EMBL" id="SULI01000006">
    <property type="protein sequence ID" value="TKZ21219.1"/>
    <property type="molecule type" value="Genomic_DNA"/>
</dbReference>
<dbReference type="OrthoDB" id="7594018at2"/>
<evidence type="ECO:0000313" key="2">
    <source>
        <dbReference type="EMBL" id="TKZ21219.1"/>
    </source>
</evidence>
<comment type="caution">
    <text evidence="2">The sequence shown here is derived from an EMBL/GenBank/DDBJ whole genome shotgun (WGS) entry which is preliminary data.</text>
</comment>
<evidence type="ECO:0000256" key="1">
    <source>
        <dbReference type="SAM" id="SignalP"/>
    </source>
</evidence>
<gene>
    <name evidence="2" type="ORF">FAP39_07315</name>
</gene>
<protein>
    <recommendedName>
        <fullName evidence="4">Porin family protein</fullName>
    </recommendedName>
</protein>
<feature type="chain" id="PRO_5020846894" description="Porin family protein" evidence="1">
    <location>
        <begin position="21"/>
        <end position="226"/>
    </location>
</feature>
<keyword evidence="3" id="KW-1185">Reference proteome</keyword>
<accession>A0A4U7N5U1</accession>
<sequence length="226" mass="24099">MKFAYSAVVLLLCAPASVSAESPQKLSEDPTKVITKLGVRYSDFATLSGSVAFGPVTKVNASITENKEWSLGGSYLFGFGIVNVAASRKELSSGIRQTQYSIGSFVPLGAFGIQPAGWQIFPAFGVNYTDGQLADIDLNLDDSLLASTSSKGGYIGALVLKSLSDNWIFKTGFVGSRGSNNYSGYSIGAGLTYALTDRDSLGIFGSYIDNSYGQRDQFGVSYKREF</sequence>
<dbReference type="AlphaFoldDB" id="A0A4U7N5U1"/>
<name>A0A4U7N5U1_9RHOB</name>
<evidence type="ECO:0008006" key="4">
    <source>
        <dbReference type="Google" id="ProtNLM"/>
    </source>
</evidence>
<proteinExistence type="predicted"/>
<evidence type="ECO:0000313" key="3">
    <source>
        <dbReference type="Proteomes" id="UP000306575"/>
    </source>
</evidence>
<keyword evidence="1" id="KW-0732">Signal</keyword>
<dbReference type="RefSeq" id="WP_138015740.1">
    <property type="nucleotide sequence ID" value="NZ_SULI01000006.1"/>
</dbReference>
<feature type="signal peptide" evidence="1">
    <location>
        <begin position="1"/>
        <end position="20"/>
    </location>
</feature>
<organism evidence="2 3">
    <name type="scientific">Shimia litoralis</name>
    <dbReference type="NCBI Taxonomy" id="420403"/>
    <lineage>
        <taxon>Bacteria</taxon>
        <taxon>Pseudomonadati</taxon>
        <taxon>Pseudomonadota</taxon>
        <taxon>Alphaproteobacteria</taxon>
        <taxon>Rhodobacterales</taxon>
        <taxon>Roseobacteraceae</taxon>
    </lineage>
</organism>